<dbReference type="InterPro" id="IPR007560">
    <property type="entry name" value="Restrct_endonuc_IV_Mrr"/>
</dbReference>
<dbReference type="RefSeq" id="WP_377546251.1">
    <property type="nucleotide sequence ID" value="NZ_JBHSBN010000009.1"/>
</dbReference>
<dbReference type="SUPFAM" id="SSF52980">
    <property type="entry name" value="Restriction endonuclease-like"/>
    <property type="match status" value="1"/>
</dbReference>
<dbReference type="InterPro" id="IPR011335">
    <property type="entry name" value="Restrct_endonuc-II-like"/>
</dbReference>
<keyword evidence="2" id="KW-0255">Endonuclease</keyword>
<reference evidence="3" key="1">
    <citation type="journal article" date="2019" name="Int. J. Syst. Evol. Microbiol.">
        <title>The Global Catalogue of Microorganisms (GCM) 10K type strain sequencing project: providing services to taxonomists for standard genome sequencing and annotation.</title>
        <authorList>
            <consortium name="The Broad Institute Genomics Platform"/>
            <consortium name="The Broad Institute Genome Sequencing Center for Infectious Disease"/>
            <person name="Wu L."/>
            <person name="Ma J."/>
        </authorList>
    </citation>
    <scope>NUCLEOTIDE SEQUENCE [LARGE SCALE GENOMIC DNA]</scope>
    <source>
        <strain evidence="3">2902at01</strain>
    </source>
</reference>
<organism evidence="2 3">
    <name type="scientific">Micromonospora zhanjiangensis</name>
    <dbReference type="NCBI Taxonomy" id="1522057"/>
    <lineage>
        <taxon>Bacteria</taxon>
        <taxon>Bacillati</taxon>
        <taxon>Actinomycetota</taxon>
        <taxon>Actinomycetes</taxon>
        <taxon>Micromonosporales</taxon>
        <taxon>Micromonosporaceae</taxon>
        <taxon>Micromonospora</taxon>
    </lineage>
</organism>
<accession>A0ABV8KMR8</accession>
<dbReference type="GO" id="GO:0016787">
    <property type="term" value="F:hydrolase activity"/>
    <property type="evidence" value="ECO:0007669"/>
    <property type="project" value="UniProtKB-KW"/>
</dbReference>
<sequence length="382" mass="44173">MLVGSTAYHVIAAASIPKIATWLRKRYFFSRCHQPGRRLGAESIHRNGRSITMKDEVGRHLKGAPLPDASWHYSPDLVDRLVDTIPILVKSKQQTIDFFRSAGVAEALLRKIQATVSTDARSISKYEIARIVIRQLNDGGDRFLRERREIIRRVTQWEDFTLSWPNDQDKARGLVAAVRQIVDVRDSFTRMQQERDQERLARIREREEQLERKRSHRAARTALRTRMIDLKGESNPQRRGRRIEVLLSDLCKVEGIQIREPFEVRSAGTPEEQIDGVVMADGHLYLVEVKWWSEPIDIAPMSSHLLRLFRRPDVRGLFISNSGYTDPAVQACRDVLSQKLMVLAELNELTLLLEGDRPVEDWIREKTATVVTEREPFRILIR</sequence>
<keyword evidence="2" id="KW-0378">Hydrolase</keyword>
<keyword evidence="2" id="KW-0540">Nuclease</keyword>
<dbReference type="EC" id="3.1.21.-" evidence="2"/>
<evidence type="ECO:0000259" key="1">
    <source>
        <dbReference type="Pfam" id="PF04471"/>
    </source>
</evidence>
<keyword evidence="3" id="KW-1185">Reference proteome</keyword>
<dbReference type="GO" id="GO:0004519">
    <property type="term" value="F:endonuclease activity"/>
    <property type="evidence" value="ECO:0007669"/>
    <property type="project" value="UniProtKB-KW"/>
</dbReference>
<name>A0ABV8KMR8_9ACTN</name>
<evidence type="ECO:0000313" key="3">
    <source>
        <dbReference type="Proteomes" id="UP001595868"/>
    </source>
</evidence>
<dbReference type="EMBL" id="JBHSBN010000009">
    <property type="protein sequence ID" value="MFC4107406.1"/>
    <property type="molecule type" value="Genomic_DNA"/>
</dbReference>
<proteinExistence type="predicted"/>
<gene>
    <name evidence="2" type="ORF">ACFOX0_15930</name>
</gene>
<dbReference type="Proteomes" id="UP001595868">
    <property type="component" value="Unassembled WGS sequence"/>
</dbReference>
<protein>
    <submittedName>
        <fullName evidence="2">Restriction endonuclease</fullName>
        <ecNumber evidence="2">3.1.21.-</ecNumber>
    </submittedName>
</protein>
<feature type="domain" description="Restriction endonuclease type IV Mrr" evidence="1">
    <location>
        <begin position="240"/>
        <end position="348"/>
    </location>
</feature>
<comment type="caution">
    <text evidence="2">The sequence shown here is derived from an EMBL/GenBank/DDBJ whole genome shotgun (WGS) entry which is preliminary data.</text>
</comment>
<dbReference type="Pfam" id="PF04471">
    <property type="entry name" value="Mrr_cat"/>
    <property type="match status" value="1"/>
</dbReference>
<evidence type="ECO:0000313" key="2">
    <source>
        <dbReference type="EMBL" id="MFC4107406.1"/>
    </source>
</evidence>